<dbReference type="OMA" id="LPICQTM"/>
<dbReference type="OrthoDB" id="330870at2759"/>
<reference evidence="3" key="2">
    <citation type="submission" date="2011-03" db="EMBL/GenBank/DDBJ databases">
        <title>Comparative genomics and transcriptomics of Neospora caninum and Toxoplasma gondii.</title>
        <authorList>
            <person name="Reid A.J."/>
            <person name="Sohal A."/>
            <person name="Harris D."/>
            <person name="Quail M."/>
            <person name="Sanders M."/>
            <person name="Berriman M."/>
            <person name="Wastling J.M."/>
            <person name="Pain A."/>
        </authorList>
    </citation>
    <scope>NUCLEOTIDE SEQUENCE</scope>
    <source>
        <strain evidence="3">Liverpool</strain>
    </source>
</reference>
<evidence type="ECO:0000256" key="2">
    <source>
        <dbReference type="SAM" id="SignalP"/>
    </source>
</evidence>
<dbReference type="VEuPathDB" id="ToxoDB:NCLIV_035830"/>
<dbReference type="GeneID" id="13443370"/>
<evidence type="ECO:0008006" key="6">
    <source>
        <dbReference type="Google" id="ProtNLM"/>
    </source>
</evidence>
<organism evidence="3 5">
    <name type="scientific">Neospora caninum (strain Liverpool)</name>
    <dbReference type="NCBI Taxonomy" id="572307"/>
    <lineage>
        <taxon>Eukaryota</taxon>
        <taxon>Sar</taxon>
        <taxon>Alveolata</taxon>
        <taxon>Apicomplexa</taxon>
        <taxon>Conoidasida</taxon>
        <taxon>Coccidia</taxon>
        <taxon>Eucoccidiorida</taxon>
        <taxon>Eimeriorina</taxon>
        <taxon>Sarcocystidae</taxon>
        <taxon>Neospora</taxon>
    </lineage>
</organism>
<name>F0VJ91_NEOCL</name>
<reference evidence="5" key="3">
    <citation type="journal article" date="2012" name="PLoS Pathog.">
        <title>Comparative genomics of the apicomplexan parasites Toxoplasma gondii and Neospora caninum: Coccidia differing in host range and transmission strategy.</title>
        <authorList>
            <person name="Reid A.J."/>
            <person name="Vermont S.J."/>
            <person name="Cotton J.A."/>
            <person name="Harris D."/>
            <person name="Hill-Cawthorne G.A."/>
            <person name="Konen-Waisman S."/>
            <person name="Latham S.M."/>
            <person name="Mourier T."/>
            <person name="Norton R."/>
            <person name="Quail M.A."/>
            <person name="Sanders M."/>
            <person name="Shanmugam D."/>
            <person name="Sohal A."/>
            <person name="Wasmuth J.D."/>
            <person name="Brunk B."/>
            <person name="Grigg M.E."/>
            <person name="Howard J.C."/>
            <person name="Parkinson J."/>
            <person name="Roos D.S."/>
            <person name="Trees A.J."/>
            <person name="Berriman M."/>
            <person name="Pain A."/>
            <person name="Wastling J.M."/>
        </authorList>
    </citation>
    <scope>NUCLEOTIDE SEQUENCE [LARGE SCALE GENOMIC DNA]</scope>
    <source>
        <strain evidence="5">Liverpool</strain>
    </source>
</reference>
<reference evidence="3" key="1">
    <citation type="submission" date="2011-02" db="EMBL/GenBank/DDBJ databases">
        <authorList>
            <person name="Aslett M."/>
        </authorList>
    </citation>
    <scope>NUCLEOTIDE SEQUENCE</scope>
    <source>
        <strain evidence="3">Liverpool</strain>
    </source>
</reference>
<feature type="compositionally biased region" description="Low complexity" evidence="1">
    <location>
        <begin position="184"/>
        <end position="195"/>
    </location>
</feature>
<evidence type="ECO:0000256" key="1">
    <source>
        <dbReference type="SAM" id="MobiDB-lite"/>
    </source>
</evidence>
<feature type="signal peptide" evidence="2">
    <location>
        <begin position="1"/>
        <end position="22"/>
    </location>
</feature>
<feature type="chain" id="PRO_5007655266" description="Transmembrane protein" evidence="2">
    <location>
        <begin position="23"/>
        <end position="360"/>
    </location>
</feature>
<dbReference type="Proteomes" id="UP000007494">
    <property type="component" value="Chromosome VIII"/>
</dbReference>
<evidence type="ECO:0000313" key="4">
    <source>
        <dbReference type="EMBL" id="CEL67796.1"/>
    </source>
</evidence>
<dbReference type="RefSeq" id="XP_003883834.1">
    <property type="nucleotide sequence ID" value="XM_003883785.1"/>
</dbReference>
<dbReference type="EMBL" id="LN714483">
    <property type="protein sequence ID" value="CEL67796.1"/>
    <property type="molecule type" value="Genomic_DNA"/>
</dbReference>
<evidence type="ECO:0000313" key="5">
    <source>
        <dbReference type="Proteomes" id="UP000007494"/>
    </source>
</evidence>
<dbReference type="EMBL" id="FR823390">
    <property type="protein sequence ID" value="CBZ53802.1"/>
    <property type="molecule type" value="Genomic_DNA"/>
</dbReference>
<evidence type="ECO:0000313" key="3">
    <source>
        <dbReference type="EMBL" id="CBZ53802.1"/>
    </source>
</evidence>
<keyword evidence="5" id="KW-1185">Reference proteome</keyword>
<sequence>MFLKTVAATSVALLLSGTGSLGAVAVPDVLDFLSQATAYVDDVAGDAAEVASGVNAEPALTFSVDQLQIMFEGLLDQEFPDEMEKMAAKRMIEDAAHDADSNDADGEELLSRLAANIASLVNDNIGKSLAGEVESEGAKGGKGQGGVALLLKHNMAKKLRLIKILETFWLFVRMSKQYVPPSPTTTSTVRTTTRMPPHKGHPYPPPSHSSTTTKAPGRPSTGPSPPENTPTPRGNSETTLYLNVAPLTLLNRICQGQRDACAQVFAESLHTAIYAETQDPDFTKDRVKMGAVNPRGSGVTQVVIILRDGDLRFAKVLEKVMADVSKCGSDPSLPICQTMTGDTLAKNNVSPTVSNMRVVQ</sequence>
<protein>
    <recommendedName>
        <fullName evidence="6">Transmembrane protein</fullName>
    </recommendedName>
</protein>
<dbReference type="AlphaFoldDB" id="F0VJ91"/>
<gene>
    <name evidence="4" type="ORF">BN1204_035830</name>
    <name evidence="3" type="ORF">NCLIV_035830</name>
</gene>
<accession>F0VJ91</accession>
<dbReference type="eggNOG" id="ENOG502QZW0">
    <property type="taxonomic scope" value="Eukaryota"/>
</dbReference>
<keyword evidence="2" id="KW-0732">Signal</keyword>
<reference evidence="4" key="4">
    <citation type="journal article" date="2015" name="PLoS ONE">
        <title>Comprehensive Evaluation of Toxoplasma gondii VEG and Neospora caninum LIV Genomes with Tachyzoite Stage Transcriptome and Proteome Defines Novel Transcript Features.</title>
        <authorList>
            <person name="Ramaprasad A."/>
            <person name="Mourier T."/>
            <person name="Naeem R."/>
            <person name="Malas T.B."/>
            <person name="Moussa E."/>
            <person name="Panigrahi A."/>
            <person name="Vermont S.J."/>
            <person name="Otto T.D."/>
            <person name="Wastling J."/>
            <person name="Pain A."/>
        </authorList>
    </citation>
    <scope>NUCLEOTIDE SEQUENCE</scope>
    <source>
        <strain evidence="4">Liverpool</strain>
    </source>
</reference>
<proteinExistence type="predicted"/>
<feature type="region of interest" description="Disordered" evidence="1">
    <location>
        <begin position="180"/>
        <end position="237"/>
    </location>
</feature>
<dbReference type="InParanoid" id="F0VJ91"/>